<dbReference type="AlphaFoldDB" id="A0A5K8A7S7"/>
<dbReference type="EMBL" id="AP021879">
    <property type="protein sequence ID" value="BBO88577.1"/>
    <property type="molecule type" value="Genomic_DNA"/>
</dbReference>
<sequence>MSSNKKLYLYEALELRGEYDGRIKTLKDCLPESKQNRDRFGFRRDEGEKRRHTQP</sequence>
<dbReference type="Proteomes" id="UP000422108">
    <property type="component" value="Chromosome"/>
</dbReference>
<name>A0A5K8A7S7_9BACT</name>
<organism evidence="1 2">
    <name type="scientific">Desulfosarcina ovata subsp. ovata</name>
    <dbReference type="NCBI Taxonomy" id="2752305"/>
    <lineage>
        <taxon>Bacteria</taxon>
        <taxon>Pseudomonadati</taxon>
        <taxon>Thermodesulfobacteriota</taxon>
        <taxon>Desulfobacteria</taxon>
        <taxon>Desulfobacterales</taxon>
        <taxon>Desulfosarcinaceae</taxon>
        <taxon>Desulfosarcina</taxon>
    </lineage>
</organism>
<evidence type="ECO:0000313" key="2">
    <source>
        <dbReference type="Proteomes" id="UP000422108"/>
    </source>
</evidence>
<dbReference type="RefSeq" id="WP_155309868.1">
    <property type="nucleotide sequence ID" value="NZ_AP021879.1"/>
</dbReference>
<keyword evidence="2" id="KW-1185">Reference proteome</keyword>
<proteinExistence type="predicted"/>
<gene>
    <name evidence="1" type="ORF">DSCOOX_17570</name>
</gene>
<reference evidence="1 2" key="1">
    <citation type="submission" date="2019-11" db="EMBL/GenBank/DDBJ databases">
        <title>Comparative genomics of hydrocarbon-degrading Desulfosarcina strains.</title>
        <authorList>
            <person name="Watanabe M."/>
            <person name="Kojima H."/>
            <person name="Fukui M."/>
        </authorList>
    </citation>
    <scope>NUCLEOTIDE SEQUENCE [LARGE SCALE GENOMIC DNA]</scope>
    <source>
        <strain evidence="2">oXyS1</strain>
    </source>
</reference>
<accession>A0A5K8A7S7</accession>
<protein>
    <submittedName>
        <fullName evidence="1">Uncharacterized protein</fullName>
    </submittedName>
</protein>
<evidence type="ECO:0000313" key="1">
    <source>
        <dbReference type="EMBL" id="BBO88577.1"/>
    </source>
</evidence>